<comment type="caution">
    <text evidence="1">The sequence shown here is derived from an EMBL/GenBank/DDBJ whole genome shotgun (WGS) entry which is preliminary data.</text>
</comment>
<proteinExistence type="predicted"/>
<reference evidence="1 2" key="1">
    <citation type="submission" date="2013-11" db="EMBL/GenBank/DDBJ databases">
        <title>Metagenomic analysis of a methanogenic consortium involved in long chain n-alkane degradation.</title>
        <authorList>
            <person name="Davidova I.A."/>
            <person name="Callaghan A.V."/>
            <person name="Wawrik B."/>
            <person name="Pruitt S."/>
            <person name="Marks C."/>
            <person name="Duncan K.E."/>
            <person name="Suflita J.M."/>
        </authorList>
    </citation>
    <scope>NUCLEOTIDE SEQUENCE [LARGE SCALE GENOMIC DNA]</scope>
    <source>
        <strain evidence="1 2">SPR</strain>
    </source>
</reference>
<gene>
    <name evidence="1" type="ORF">X474_27980</name>
</gene>
<dbReference type="AlphaFoldDB" id="A0A0D2G743"/>
<dbReference type="Proteomes" id="UP000032233">
    <property type="component" value="Unassembled WGS sequence"/>
</dbReference>
<accession>A0A0D2G743</accession>
<organism evidence="1 2">
    <name type="scientific">Dethiosulfatarculus sandiegensis</name>
    <dbReference type="NCBI Taxonomy" id="1429043"/>
    <lineage>
        <taxon>Bacteria</taxon>
        <taxon>Pseudomonadati</taxon>
        <taxon>Thermodesulfobacteriota</taxon>
        <taxon>Desulfarculia</taxon>
        <taxon>Desulfarculales</taxon>
        <taxon>Desulfarculaceae</taxon>
        <taxon>Dethiosulfatarculus</taxon>
    </lineage>
</organism>
<sequence>MPSGVKVCENKKQQTNRVLSCLLRMFKARHIKPEEISGPAEAKNHQFFRPKTIITGWWESVAGA</sequence>
<name>A0A0D2G743_9BACT</name>
<evidence type="ECO:0000313" key="2">
    <source>
        <dbReference type="Proteomes" id="UP000032233"/>
    </source>
</evidence>
<evidence type="ECO:0000313" key="1">
    <source>
        <dbReference type="EMBL" id="KIX10807.1"/>
    </source>
</evidence>
<dbReference type="EMBL" id="AZAC01000083">
    <property type="protein sequence ID" value="KIX10807.1"/>
    <property type="molecule type" value="Genomic_DNA"/>
</dbReference>
<keyword evidence="2" id="KW-1185">Reference proteome</keyword>
<protein>
    <submittedName>
        <fullName evidence="1">Uncharacterized protein</fullName>
    </submittedName>
</protein>
<dbReference type="InParanoid" id="A0A0D2G743"/>